<name>A0A1W6L6L0_9BURK</name>
<dbReference type="OrthoDB" id="9789432at2"/>
<dbReference type="STRING" id="946333.A4W93_07725"/>
<keyword evidence="2" id="KW-1185">Reference proteome</keyword>
<protein>
    <submittedName>
        <fullName evidence="1">Uncharacterized protein</fullName>
    </submittedName>
</protein>
<evidence type="ECO:0000313" key="2">
    <source>
        <dbReference type="Proteomes" id="UP000193427"/>
    </source>
</evidence>
<dbReference type="KEGG" id="rgu:A4W93_07725"/>
<evidence type="ECO:0000313" key="1">
    <source>
        <dbReference type="EMBL" id="ARN19810.1"/>
    </source>
</evidence>
<organism evidence="1 2">
    <name type="scientific">Piscinibacter gummiphilus</name>
    <dbReference type="NCBI Taxonomy" id="946333"/>
    <lineage>
        <taxon>Bacteria</taxon>
        <taxon>Pseudomonadati</taxon>
        <taxon>Pseudomonadota</taxon>
        <taxon>Betaproteobacteria</taxon>
        <taxon>Burkholderiales</taxon>
        <taxon>Sphaerotilaceae</taxon>
        <taxon>Piscinibacter</taxon>
    </lineage>
</organism>
<dbReference type="AlphaFoldDB" id="A0A1W6L6L0"/>
<gene>
    <name evidence="1" type="ORF">A4W93_07725</name>
</gene>
<reference evidence="1 2" key="1">
    <citation type="submission" date="2016-04" db="EMBL/GenBank/DDBJ databases">
        <title>Complete genome sequence of natural rubber-degrading, novel Gram-negative bacterium, Rhizobacter gummiphilus strain NS21.</title>
        <authorList>
            <person name="Tabata M."/>
            <person name="Kasai D."/>
            <person name="Fukuda M."/>
        </authorList>
    </citation>
    <scope>NUCLEOTIDE SEQUENCE [LARGE SCALE GENOMIC DNA]</scope>
    <source>
        <strain evidence="1 2">NS21</strain>
    </source>
</reference>
<dbReference type="InterPro" id="IPR014993">
    <property type="entry name" value="DUF1841"/>
</dbReference>
<accession>A0A1W6L6L0</accession>
<dbReference type="RefSeq" id="WP_085750077.1">
    <property type="nucleotide sequence ID" value="NZ_BSPR01000008.1"/>
</dbReference>
<dbReference type="EMBL" id="CP015118">
    <property type="protein sequence ID" value="ARN19810.1"/>
    <property type="molecule type" value="Genomic_DNA"/>
</dbReference>
<proteinExistence type="predicted"/>
<sequence length="144" mass="16420">MFAPSQHDVRRFFCDAYRKHRDGSPVTPLEALAADWIAEHPEYHADFADVDAALAAVYDPDAGRENPFLHLSMHLSISEQVSIDQPRGIKQAYELLAARRGSRHDAQHEVMECLGQMMWESQRSGQPPDGDKYIDCVRRRATRD</sequence>
<dbReference type="Proteomes" id="UP000193427">
    <property type="component" value="Chromosome"/>
</dbReference>
<dbReference type="Pfam" id="PF08897">
    <property type="entry name" value="DUF1841"/>
    <property type="match status" value="1"/>
</dbReference>